<protein>
    <submittedName>
        <fullName evidence="1">Uncharacterized protein</fullName>
    </submittedName>
</protein>
<comment type="caution">
    <text evidence="1">The sequence shown here is derived from an EMBL/GenBank/DDBJ whole genome shotgun (WGS) entry which is preliminary data.</text>
</comment>
<dbReference type="EMBL" id="JASCZI010272512">
    <property type="protein sequence ID" value="MED6222543.1"/>
    <property type="molecule type" value="Genomic_DNA"/>
</dbReference>
<name>A0ABU6ZKT3_9FABA</name>
<evidence type="ECO:0000313" key="1">
    <source>
        <dbReference type="EMBL" id="MED6222543.1"/>
    </source>
</evidence>
<accession>A0ABU6ZKT3</accession>
<evidence type="ECO:0000313" key="2">
    <source>
        <dbReference type="Proteomes" id="UP001341840"/>
    </source>
</evidence>
<organism evidence="1 2">
    <name type="scientific">Stylosanthes scabra</name>
    <dbReference type="NCBI Taxonomy" id="79078"/>
    <lineage>
        <taxon>Eukaryota</taxon>
        <taxon>Viridiplantae</taxon>
        <taxon>Streptophyta</taxon>
        <taxon>Embryophyta</taxon>
        <taxon>Tracheophyta</taxon>
        <taxon>Spermatophyta</taxon>
        <taxon>Magnoliopsida</taxon>
        <taxon>eudicotyledons</taxon>
        <taxon>Gunneridae</taxon>
        <taxon>Pentapetalae</taxon>
        <taxon>rosids</taxon>
        <taxon>fabids</taxon>
        <taxon>Fabales</taxon>
        <taxon>Fabaceae</taxon>
        <taxon>Papilionoideae</taxon>
        <taxon>50 kb inversion clade</taxon>
        <taxon>dalbergioids sensu lato</taxon>
        <taxon>Dalbergieae</taxon>
        <taxon>Pterocarpus clade</taxon>
        <taxon>Stylosanthes</taxon>
    </lineage>
</organism>
<keyword evidence="2" id="KW-1185">Reference proteome</keyword>
<dbReference type="Proteomes" id="UP001341840">
    <property type="component" value="Unassembled WGS sequence"/>
</dbReference>
<sequence>MYTTLAATPLPRPHLPLAAVVPIIPSRHLPPFTDKLPSPSHPFISAFSQLLVLLISLGLSLEQLRLSQHHRPTVPDLPSSSPAARQLLLSSSNRRLSSSSVWLSQAVLPPLTLCSFKPHQRQWQVSTMENIGRSYEDD</sequence>
<proteinExistence type="predicted"/>
<gene>
    <name evidence="1" type="ORF">PIB30_065418</name>
</gene>
<reference evidence="1 2" key="1">
    <citation type="journal article" date="2023" name="Plants (Basel)">
        <title>Bridging the Gap: Combining Genomics and Transcriptomics Approaches to Understand Stylosanthes scabra, an Orphan Legume from the Brazilian Caatinga.</title>
        <authorList>
            <person name="Ferreira-Neto J.R.C."/>
            <person name="da Silva M.D."/>
            <person name="Binneck E."/>
            <person name="de Melo N.F."/>
            <person name="da Silva R.H."/>
            <person name="de Melo A.L.T.M."/>
            <person name="Pandolfi V."/>
            <person name="Bustamante F.O."/>
            <person name="Brasileiro-Vidal A.C."/>
            <person name="Benko-Iseppon A.M."/>
        </authorList>
    </citation>
    <scope>NUCLEOTIDE SEQUENCE [LARGE SCALE GENOMIC DNA]</scope>
    <source>
        <tissue evidence="1">Leaves</tissue>
    </source>
</reference>